<dbReference type="InterPro" id="IPR038766">
    <property type="entry name" value="Membrane_comp_ABC_pdt"/>
</dbReference>
<evidence type="ECO:0000313" key="10">
    <source>
        <dbReference type="Proteomes" id="UP000676079"/>
    </source>
</evidence>
<comment type="subcellular location">
    <subcellularLocation>
        <location evidence="1">Cell membrane</location>
        <topology evidence="1">Multi-pass membrane protein</topology>
    </subcellularLocation>
</comment>
<reference evidence="9 10" key="1">
    <citation type="submission" date="2021-05" db="EMBL/GenBank/DDBJ databases">
        <title>Direct Submission.</title>
        <authorList>
            <person name="Li K."/>
            <person name="Gao J."/>
        </authorList>
    </citation>
    <scope>NUCLEOTIDE SEQUENCE [LARGE SCALE GENOMIC DNA]</scope>
    <source>
        <strain evidence="9 10">Mg02</strain>
    </source>
</reference>
<keyword evidence="10" id="KW-1185">Reference proteome</keyword>
<organism evidence="9 10">
    <name type="scientific">Nocardiopsis changdeensis</name>
    <dbReference type="NCBI Taxonomy" id="2831969"/>
    <lineage>
        <taxon>Bacteria</taxon>
        <taxon>Bacillati</taxon>
        <taxon>Actinomycetota</taxon>
        <taxon>Actinomycetes</taxon>
        <taxon>Streptosporangiales</taxon>
        <taxon>Nocardiopsidaceae</taxon>
        <taxon>Nocardiopsis</taxon>
    </lineage>
</organism>
<dbReference type="EMBL" id="CP074133">
    <property type="protein sequence ID" value="QUX24088.1"/>
    <property type="molecule type" value="Genomic_DNA"/>
</dbReference>
<proteinExistence type="predicted"/>
<dbReference type="PANTHER" id="PTHR30287:SF1">
    <property type="entry name" value="INNER MEMBRANE PROTEIN"/>
    <property type="match status" value="1"/>
</dbReference>
<feature type="transmembrane region" description="Helical" evidence="7">
    <location>
        <begin position="321"/>
        <end position="345"/>
    </location>
</feature>
<feature type="region of interest" description="Disordered" evidence="6">
    <location>
        <begin position="114"/>
        <end position="161"/>
    </location>
</feature>
<evidence type="ECO:0000313" key="9">
    <source>
        <dbReference type="EMBL" id="QUX24088.1"/>
    </source>
</evidence>
<dbReference type="RefSeq" id="WP_220559479.1">
    <property type="nucleotide sequence ID" value="NZ_CP074133.1"/>
</dbReference>
<dbReference type="PANTHER" id="PTHR30287">
    <property type="entry name" value="MEMBRANE COMPONENT OF PREDICTED ABC SUPERFAMILY METABOLITE UPTAKE TRANSPORTER"/>
    <property type="match status" value="1"/>
</dbReference>
<evidence type="ECO:0000259" key="8">
    <source>
        <dbReference type="Pfam" id="PF02687"/>
    </source>
</evidence>
<feature type="transmembrane region" description="Helical" evidence="7">
    <location>
        <begin position="494"/>
        <end position="513"/>
    </location>
</feature>
<dbReference type="Proteomes" id="UP000676079">
    <property type="component" value="Chromosome"/>
</dbReference>
<name>A0ABX8BTK9_9ACTN</name>
<accession>A0ABX8BTK9</accession>
<feature type="transmembrane region" description="Helical" evidence="7">
    <location>
        <begin position="764"/>
        <end position="792"/>
    </location>
</feature>
<evidence type="ECO:0000256" key="2">
    <source>
        <dbReference type="ARBA" id="ARBA00022475"/>
    </source>
</evidence>
<evidence type="ECO:0000256" key="1">
    <source>
        <dbReference type="ARBA" id="ARBA00004651"/>
    </source>
</evidence>
<dbReference type="Pfam" id="PF02687">
    <property type="entry name" value="FtsX"/>
    <property type="match status" value="2"/>
</dbReference>
<evidence type="ECO:0000256" key="4">
    <source>
        <dbReference type="ARBA" id="ARBA00022989"/>
    </source>
</evidence>
<dbReference type="InterPro" id="IPR003838">
    <property type="entry name" value="ABC3_permease_C"/>
</dbReference>
<keyword evidence="5 7" id="KW-0472">Membrane</keyword>
<evidence type="ECO:0000256" key="7">
    <source>
        <dbReference type="SAM" id="Phobius"/>
    </source>
</evidence>
<keyword evidence="3 7" id="KW-0812">Transmembrane</keyword>
<feature type="transmembrane region" description="Helical" evidence="7">
    <location>
        <begin position="719"/>
        <end position="743"/>
    </location>
</feature>
<feature type="transmembrane region" description="Helical" evidence="7">
    <location>
        <begin position="274"/>
        <end position="300"/>
    </location>
</feature>
<protein>
    <submittedName>
        <fullName evidence="9">FtsX-like permease family protein</fullName>
    </submittedName>
</protein>
<evidence type="ECO:0000256" key="6">
    <source>
        <dbReference type="SAM" id="MobiDB-lite"/>
    </source>
</evidence>
<sequence>MIRFVLRGLRERWRTLALSVLTLALGAALTTAALVLQASAEHAAGTVWLPTAAPVVVAAEPADDRLAATPSAEPARLSGDAVDTLSALPGVRAAVAQAPFAAYVIADGPDGADDAGDADTAGGPGGTVLGGQADRSQGFAWDPGLETERGRGPASAGEAAVDARTAADAGIGVGDRVRVLTDGGVSEATVTGVVAGPPGGRAVFFAATAGPVPEEPRAPTAVALYPDDGVDAAALAAAVTGQVPGVRVLTGADRSTAFTVDRTDRELSTGMGRFFGTTAVLTLAVAAVVTTGLLTTAMRARGREFALLRLAGASPGAVRRIVWGEALALGAAAAVLAPPLGLLGAAALTRAFTATGVLPAGFETVVGPGAVAAGPLVALAASLAAAVRPARAAGRTAPIEAVREAAAEDPDRVRGRVVWGALSLTAAAVLLGLTAATAGTRESVLAASAAAIALVPAAALLVPVGLARALRRLRPRAAVPFLVAREAAAAPRRVTGVLTPLLVTTLVGLLLLLQPPTLAQARAHSYGDRLAADLVVSGPVGVGLPAGTVGAAAAVPGVAAAGGFRQTVVIGERVSAPAHIVTPEAVGDLYRLDPEQGSWDRFDDGGVALSAGLAAAEGWEAGDTAELHGPDGEPVRARVDVVYRAGLDFPDVLLPRAALAERMVDPLESAVHVRLEPGADPAGTARLLREAVADVPGVEVSDRAGHLADLAALAEEDGWITYLMVAVVAGLAGVGAIATLAVSASARGRDFALLRLAGATRGRVAAVVAGEALAVSAAALAAGTAVALVGLAAMAHAFTGGFALPAVPPDRYAAVALLVPAVGLLASLVPALAALRARPLRAAAS</sequence>
<evidence type="ECO:0000256" key="5">
    <source>
        <dbReference type="ARBA" id="ARBA00023136"/>
    </source>
</evidence>
<keyword evidence="2" id="KW-1003">Cell membrane</keyword>
<gene>
    <name evidence="9" type="ORF">KGD84_07185</name>
</gene>
<feature type="domain" description="ABC3 transporter permease C-terminal" evidence="8">
    <location>
        <begin position="723"/>
        <end position="837"/>
    </location>
</feature>
<keyword evidence="4 7" id="KW-1133">Transmembrane helix</keyword>
<feature type="transmembrane region" description="Helical" evidence="7">
    <location>
        <begin position="417"/>
        <end position="438"/>
    </location>
</feature>
<evidence type="ECO:0000256" key="3">
    <source>
        <dbReference type="ARBA" id="ARBA00022692"/>
    </source>
</evidence>
<feature type="transmembrane region" description="Helical" evidence="7">
    <location>
        <begin position="444"/>
        <end position="466"/>
    </location>
</feature>
<feature type="transmembrane region" description="Helical" evidence="7">
    <location>
        <begin position="812"/>
        <end position="835"/>
    </location>
</feature>
<feature type="domain" description="ABC3 transporter permease C-terminal" evidence="8">
    <location>
        <begin position="279"/>
        <end position="390"/>
    </location>
</feature>
<feature type="transmembrane region" description="Helical" evidence="7">
    <location>
        <begin position="365"/>
        <end position="387"/>
    </location>
</feature>